<organism evidence="2 3">
    <name type="scientific">Ensete ventricosum</name>
    <name type="common">Abyssinian banana</name>
    <name type="synonym">Musa ensete</name>
    <dbReference type="NCBI Taxonomy" id="4639"/>
    <lineage>
        <taxon>Eukaryota</taxon>
        <taxon>Viridiplantae</taxon>
        <taxon>Streptophyta</taxon>
        <taxon>Embryophyta</taxon>
        <taxon>Tracheophyta</taxon>
        <taxon>Spermatophyta</taxon>
        <taxon>Magnoliopsida</taxon>
        <taxon>Liliopsida</taxon>
        <taxon>Zingiberales</taxon>
        <taxon>Musaceae</taxon>
        <taxon>Ensete</taxon>
    </lineage>
</organism>
<feature type="non-terminal residue" evidence="2">
    <location>
        <position position="90"/>
    </location>
</feature>
<dbReference type="AlphaFoldDB" id="A0A426ZHB1"/>
<dbReference type="Pfam" id="PF06075">
    <property type="entry name" value="DUF936"/>
    <property type="match status" value="1"/>
</dbReference>
<proteinExistence type="predicted"/>
<feature type="domain" description="DUF936" evidence="1">
    <location>
        <begin position="4"/>
        <end position="90"/>
    </location>
</feature>
<dbReference type="PANTHER" id="PTHR31928">
    <property type="entry name" value="EXPRESSED PROTEIN"/>
    <property type="match status" value="1"/>
</dbReference>
<accession>A0A426ZHB1</accession>
<name>A0A426ZHB1_ENSVE</name>
<dbReference type="Proteomes" id="UP000287651">
    <property type="component" value="Unassembled WGS sequence"/>
</dbReference>
<dbReference type="EMBL" id="AMZH03006616">
    <property type="protein sequence ID" value="RRT63376.1"/>
    <property type="molecule type" value="Genomic_DNA"/>
</dbReference>
<evidence type="ECO:0000313" key="2">
    <source>
        <dbReference type="EMBL" id="RRT63376.1"/>
    </source>
</evidence>
<evidence type="ECO:0000259" key="1">
    <source>
        <dbReference type="Pfam" id="PF06075"/>
    </source>
</evidence>
<dbReference type="InterPro" id="IPR010341">
    <property type="entry name" value="DUF936_pln"/>
</dbReference>
<reference evidence="2 3" key="1">
    <citation type="journal article" date="2014" name="Agronomy (Basel)">
        <title>A Draft Genome Sequence for Ensete ventricosum, the Drought-Tolerant Tree Against Hunger.</title>
        <authorList>
            <person name="Harrison J."/>
            <person name="Moore K.A."/>
            <person name="Paszkiewicz K."/>
            <person name="Jones T."/>
            <person name="Grant M."/>
            <person name="Ambacheew D."/>
            <person name="Muzemil S."/>
            <person name="Studholme D.J."/>
        </authorList>
    </citation>
    <scope>NUCLEOTIDE SEQUENCE [LARGE SCALE GENOMIC DNA]</scope>
</reference>
<dbReference type="InterPro" id="IPR048297">
    <property type="entry name" value="DUF936_dom_pln"/>
</dbReference>
<evidence type="ECO:0000313" key="3">
    <source>
        <dbReference type="Proteomes" id="UP000287651"/>
    </source>
</evidence>
<comment type="caution">
    <text evidence="2">The sequence shown here is derived from an EMBL/GenBank/DDBJ whole genome shotgun (WGS) entry which is preliminary data.</text>
</comment>
<protein>
    <recommendedName>
        <fullName evidence="1">DUF936 domain-containing protein</fullName>
    </recommendedName>
</protein>
<dbReference type="PANTHER" id="PTHR31928:SF3">
    <property type="entry name" value="EXPRESSED PROTEIN"/>
    <property type="match status" value="1"/>
</dbReference>
<sequence>MASLTPGVLLKLLQSMNTDARVAGEHRSAILQVVGIVPALSASTGDDLWPSHGFYLQLSDSVNSTFVSLSDADADAVLSSRAQLGQLVHV</sequence>
<gene>
    <name evidence="2" type="ORF">B296_00007709</name>
</gene>